<gene>
    <name evidence="7" type="ORF">GS634_21975</name>
</gene>
<evidence type="ECO:0000313" key="7">
    <source>
        <dbReference type="EMBL" id="NOE20808.1"/>
    </source>
</evidence>
<protein>
    <submittedName>
        <fullName evidence="7">Acetolactate synthase large subunit</fullName>
    </submittedName>
</protein>
<comment type="caution">
    <text evidence="7">The sequence shown here is derived from an EMBL/GenBank/DDBJ whole genome shotgun (WGS) entry which is preliminary data.</text>
</comment>
<dbReference type="GO" id="GO:0009099">
    <property type="term" value="P:L-valine biosynthetic process"/>
    <property type="evidence" value="ECO:0007669"/>
    <property type="project" value="TreeGrafter"/>
</dbReference>
<dbReference type="Pfam" id="PF00205">
    <property type="entry name" value="TPP_enzyme_M"/>
    <property type="match status" value="1"/>
</dbReference>
<dbReference type="RefSeq" id="WP_171331893.1">
    <property type="nucleotide sequence ID" value="NZ_WVRA01000014.1"/>
</dbReference>
<dbReference type="Gene3D" id="3.40.50.1220">
    <property type="entry name" value="TPP-binding domain"/>
    <property type="match status" value="1"/>
</dbReference>
<feature type="domain" description="Thiamine pyrophosphate enzyme N-terminal TPP-binding" evidence="6">
    <location>
        <begin position="9"/>
        <end position="122"/>
    </location>
</feature>
<dbReference type="InterPro" id="IPR012001">
    <property type="entry name" value="Thiamin_PyroP_enz_TPP-bd_dom"/>
</dbReference>
<evidence type="ECO:0000259" key="6">
    <source>
        <dbReference type="Pfam" id="PF02776"/>
    </source>
</evidence>
<dbReference type="GO" id="GO:0000287">
    <property type="term" value="F:magnesium ion binding"/>
    <property type="evidence" value="ECO:0007669"/>
    <property type="project" value="InterPro"/>
</dbReference>
<dbReference type="CDD" id="cd07035">
    <property type="entry name" value="TPP_PYR_POX_like"/>
    <property type="match status" value="1"/>
</dbReference>
<evidence type="ECO:0000256" key="2">
    <source>
        <dbReference type="ARBA" id="ARBA00023052"/>
    </source>
</evidence>
<proteinExistence type="inferred from homology"/>
<evidence type="ECO:0000259" key="4">
    <source>
        <dbReference type="Pfam" id="PF00205"/>
    </source>
</evidence>
<dbReference type="InterPro" id="IPR029061">
    <property type="entry name" value="THDP-binding"/>
</dbReference>
<keyword evidence="2 3" id="KW-0786">Thiamine pyrophosphate</keyword>
<dbReference type="Pfam" id="PF02775">
    <property type="entry name" value="TPP_enzyme_C"/>
    <property type="match status" value="1"/>
</dbReference>
<evidence type="ECO:0000256" key="1">
    <source>
        <dbReference type="ARBA" id="ARBA00007812"/>
    </source>
</evidence>
<dbReference type="GO" id="GO:0030976">
    <property type="term" value="F:thiamine pyrophosphate binding"/>
    <property type="evidence" value="ECO:0007669"/>
    <property type="project" value="InterPro"/>
</dbReference>
<dbReference type="SUPFAM" id="SSF52518">
    <property type="entry name" value="Thiamin diphosphate-binding fold (THDP-binding)"/>
    <property type="match status" value="2"/>
</dbReference>
<dbReference type="Gene3D" id="3.40.50.970">
    <property type="match status" value="2"/>
</dbReference>
<dbReference type="GO" id="GO:0009097">
    <property type="term" value="P:isoleucine biosynthetic process"/>
    <property type="evidence" value="ECO:0007669"/>
    <property type="project" value="TreeGrafter"/>
</dbReference>
<dbReference type="InterPro" id="IPR029035">
    <property type="entry name" value="DHS-like_NAD/FAD-binding_dom"/>
</dbReference>
<reference evidence="7" key="1">
    <citation type="submission" date="2019-12" db="EMBL/GenBank/DDBJ databases">
        <title>Ruegeria JWLKs population differentiation of coral mucus and skeleton niches.</title>
        <authorList>
            <person name="Luo D."/>
        </authorList>
    </citation>
    <scope>NUCLEOTIDE SEQUENCE</scope>
    <source>
        <strain evidence="7">HKCCD6181</strain>
    </source>
</reference>
<dbReference type="GO" id="GO:0050660">
    <property type="term" value="F:flavin adenine dinucleotide binding"/>
    <property type="evidence" value="ECO:0007669"/>
    <property type="project" value="TreeGrafter"/>
</dbReference>
<sequence>MRDSPATQTCADLLISCLEANGVTAAFGVPGEETTELVSAIDRSGIDFVLCRHEQSAAFMASVHGRLTGNPALCIATLGPGATNLVTGVADATLDHVPMIAITGQGARDQLGRESHQIIDLESLFVPITKFSRTLVLADEIPQVVAEAARHCNADKPGAVHLSLPEDLAGVPTTAEPFVASPPAETRPATDAVVRAARLVSQSKEPVILAGHGVIRANAAELVRDLSEKLSAPVLTTFMAKGILAPDHPLCLHTIGQPGEELASKAFELSDLVIAIGFDPVEYPPAKVTLSGMRPVLEISDVASTVDVNWPVKAALTGDLLQSIGALHKATAQRELQTAFEDLRRKINETLEQGATTSKGKCLTPSDICKEISNTLRDSDVLLSGVGLHKLWIARNVQAKRAGQIIIPNGLAGMGLALPGAIEAARQLETGRVIAVCGDGDFLMNVQEMETATRLCVPVTVLVWEDNGYGLIDEKQPGDREFAFRNPDWASLAQAFGWVYHDIDTPAKLGPALQAAADIAVPTLLRVPVDYAAEGGMPAARD</sequence>
<dbReference type="EMBL" id="WVRA01000014">
    <property type="protein sequence ID" value="NOE20808.1"/>
    <property type="molecule type" value="Genomic_DNA"/>
</dbReference>
<dbReference type="GO" id="GO:0003984">
    <property type="term" value="F:acetolactate synthase activity"/>
    <property type="evidence" value="ECO:0007669"/>
    <property type="project" value="TreeGrafter"/>
</dbReference>
<dbReference type="NCBIfam" id="NF006187">
    <property type="entry name" value="PRK08322.1"/>
    <property type="match status" value="1"/>
</dbReference>
<dbReference type="InterPro" id="IPR045229">
    <property type="entry name" value="TPP_enz"/>
</dbReference>
<organism evidence="7 8">
    <name type="scientific">Ruegeria atlantica</name>
    <dbReference type="NCBI Taxonomy" id="81569"/>
    <lineage>
        <taxon>Bacteria</taxon>
        <taxon>Pseudomonadati</taxon>
        <taxon>Pseudomonadota</taxon>
        <taxon>Alphaproteobacteria</taxon>
        <taxon>Rhodobacterales</taxon>
        <taxon>Roseobacteraceae</taxon>
        <taxon>Ruegeria</taxon>
    </lineage>
</organism>
<dbReference type="GO" id="GO:0005948">
    <property type="term" value="C:acetolactate synthase complex"/>
    <property type="evidence" value="ECO:0007669"/>
    <property type="project" value="TreeGrafter"/>
</dbReference>
<dbReference type="Pfam" id="PF02776">
    <property type="entry name" value="TPP_enzyme_N"/>
    <property type="match status" value="1"/>
</dbReference>
<dbReference type="AlphaFoldDB" id="A0AA90Z0T0"/>
<evidence type="ECO:0000256" key="3">
    <source>
        <dbReference type="RuleBase" id="RU362132"/>
    </source>
</evidence>
<comment type="similarity">
    <text evidence="1 3">Belongs to the TPP enzyme family.</text>
</comment>
<accession>A0AA90Z0T0</accession>
<dbReference type="PANTHER" id="PTHR18968:SF129">
    <property type="entry name" value="ACETOLACTATE SYNTHASE"/>
    <property type="match status" value="1"/>
</dbReference>
<dbReference type="PANTHER" id="PTHR18968">
    <property type="entry name" value="THIAMINE PYROPHOSPHATE ENZYMES"/>
    <property type="match status" value="1"/>
</dbReference>
<dbReference type="InterPro" id="IPR012000">
    <property type="entry name" value="Thiamin_PyroP_enz_cen_dom"/>
</dbReference>
<feature type="domain" description="Thiamine pyrophosphate enzyme central" evidence="4">
    <location>
        <begin position="195"/>
        <end position="326"/>
    </location>
</feature>
<dbReference type="FunFam" id="3.40.50.970:FF:000007">
    <property type="entry name" value="Acetolactate synthase"/>
    <property type="match status" value="1"/>
</dbReference>
<feature type="domain" description="Thiamine pyrophosphate enzyme TPP-binding" evidence="5">
    <location>
        <begin position="385"/>
        <end position="527"/>
    </location>
</feature>
<dbReference type="Proteomes" id="UP000597886">
    <property type="component" value="Unassembled WGS sequence"/>
</dbReference>
<evidence type="ECO:0000313" key="8">
    <source>
        <dbReference type="Proteomes" id="UP000597886"/>
    </source>
</evidence>
<dbReference type="SUPFAM" id="SSF52467">
    <property type="entry name" value="DHS-like NAD/FAD-binding domain"/>
    <property type="match status" value="1"/>
</dbReference>
<evidence type="ECO:0000259" key="5">
    <source>
        <dbReference type="Pfam" id="PF02775"/>
    </source>
</evidence>
<dbReference type="InterPro" id="IPR011766">
    <property type="entry name" value="TPP_enzyme_TPP-bd"/>
</dbReference>
<name>A0AA90Z0T0_9RHOB</name>